<dbReference type="AlphaFoldDB" id="A0A432M6K3"/>
<evidence type="ECO:0000313" key="6">
    <source>
        <dbReference type="EMBL" id="RUL76071.1"/>
    </source>
</evidence>
<dbReference type="GO" id="GO:0006355">
    <property type="term" value="P:regulation of DNA-templated transcription"/>
    <property type="evidence" value="ECO:0007669"/>
    <property type="project" value="InterPro"/>
</dbReference>
<feature type="domain" description="HTH luxR-type" evidence="4">
    <location>
        <begin position="353"/>
        <end position="418"/>
    </location>
</feature>
<keyword evidence="2" id="KW-0238">DNA-binding</keyword>
<dbReference type="PROSITE" id="PS50043">
    <property type="entry name" value="HTH_LUXR_2"/>
    <property type="match status" value="1"/>
</dbReference>
<reference evidence="6 7" key="1">
    <citation type="submission" date="2018-12" db="EMBL/GenBank/DDBJ databases">
        <title>Dyella dinghuensis sp. nov. DHOA06 and Dyella choica sp. nov. 4M-K27, isolated from forest soil.</title>
        <authorList>
            <person name="Qiu L.-H."/>
            <person name="Gao Z.-H."/>
        </authorList>
    </citation>
    <scope>NUCLEOTIDE SEQUENCE [LARGE SCALE GENOMIC DNA]</scope>
    <source>
        <strain evidence="6 7">4M-K27</strain>
    </source>
</reference>
<dbReference type="GO" id="GO:0000160">
    <property type="term" value="P:phosphorelay signal transduction system"/>
    <property type="evidence" value="ECO:0007669"/>
    <property type="project" value="InterPro"/>
</dbReference>
<dbReference type="CDD" id="cd17535">
    <property type="entry name" value="REC_NarL-like"/>
    <property type="match status" value="1"/>
</dbReference>
<evidence type="ECO:0000256" key="1">
    <source>
        <dbReference type="ARBA" id="ARBA00022553"/>
    </source>
</evidence>
<feature type="domain" description="Response regulatory" evidence="5">
    <location>
        <begin position="40"/>
        <end position="159"/>
    </location>
</feature>
<dbReference type="InterPro" id="IPR016032">
    <property type="entry name" value="Sig_transdc_resp-reg_C-effctor"/>
</dbReference>
<dbReference type="Gene3D" id="3.40.50.2300">
    <property type="match status" value="2"/>
</dbReference>
<comment type="caution">
    <text evidence="3">Lacks conserved residue(s) required for the propagation of feature annotation.</text>
</comment>
<dbReference type="Proteomes" id="UP000274358">
    <property type="component" value="Unassembled WGS sequence"/>
</dbReference>
<dbReference type="InterPro" id="IPR039420">
    <property type="entry name" value="WalR-like"/>
</dbReference>
<dbReference type="EMBL" id="RYYV01000006">
    <property type="protein sequence ID" value="RUL76071.1"/>
    <property type="molecule type" value="Genomic_DNA"/>
</dbReference>
<dbReference type="PROSITE" id="PS50110">
    <property type="entry name" value="RESPONSE_REGULATORY"/>
    <property type="match status" value="2"/>
</dbReference>
<dbReference type="PROSITE" id="PS00622">
    <property type="entry name" value="HTH_LUXR_1"/>
    <property type="match status" value="1"/>
</dbReference>
<evidence type="ECO:0000313" key="7">
    <source>
        <dbReference type="Proteomes" id="UP000274358"/>
    </source>
</evidence>
<dbReference type="SMART" id="SM00421">
    <property type="entry name" value="HTH_LUXR"/>
    <property type="match status" value="1"/>
</dbReference>
<accession>A0A432M6K3</accession>
<dbReference type="Pfam" id="PF00072">
    <property type="entry name" value="Response_reg"/>
    <property type="match status" value="2"/>
</dbReference>
<dbReference type="SUPFAM" id="SSF52172">
    <property type="entry name" value="CheY-like"/>
    <property type="match status" value="2"/>
</dbReference>
<dbReference type="CDD" id="cd06170">
    <property type="entry name" value="LuxR_C_like"/>
    <property type="match status" value="1"/>
</dbReference>
<evidence type="ECO:0000259" key="5">
    <source>
        <dbReference type="PROSITE" id="PS50110"/>
    </source>
</evidence>
<dbReference type="GO" id="GO:0003677">
    <property type="term" value="F:DNA binding"/>
    <property type="evidence" value="ECO:0007669"/>
    <property type="project" value="UniProtKB-KW"/>
</dbReference>
<comment type="caution">
    <text evidence="6">The sequence shown here is derived from an EMBL/GenBank/DDBJ whole genome shotgun (WGS) entry which is preliminary data.</text>
</comment>
<dbReference type="CDD" id="cd17546">
    <property type="entry name" value="REC_hyHK_CKI1_RcsC-like"/>
    <property type="match status" value="1"/>
</dbReference>
<dbReference type="InterPro" id="IPR011006">
    <property type="entry name" value="CheY-like_superfamily"/>
</dbReference>
<feature type="domain" description="Response regulatory" evidence="5">
    <location>
        <begin position="208"/>
        <end position="326"/>
    </location>
</feature>
<dbReference type="PANTHER" id="PTHR43214:SF17">
    <property type="entry name" value="TRANSCRIPTIONAL REGULATORY PROTEIN RCSB"/>
    <property type="match status" value="1"/>
</dbReference>
<name>A0A432M6K3_9GAMM</name>
<dbReference type="SUPFAM" id="SSF46894">
    <property type="entry name" value="C-terminal effector domain of the bipartite response regulators"/>
    <property type="match status" value="1"/>
</dbReference>
<evidence type="ECO:0000256" key="3">
    <source>
        <dbReference type="PROSITE-ProRule" id="PRU00169"/>
    </source>
</evidence>
<dbReference type="InterPro" id="IPR058245">
    <property type="entry name" value="NreC/VraR/RcsB-like_REC"/>
</dbReference>
<dbReference type="InterPro" id="IPR000792">
    <property type="entry name" value="Tscrpt_reg_LuxR_C"/>
</dbReference>
<feature type="modified residue" description="4-aspartylphosphate" evidence="3">
    <location>
        <position position="259"/>
    </location>
</feature>
<keyword evidence="7" id="KW-1185">Reference proteome</keyword>
<dbReference type="Pfam" id="PF00196">
    <property type="entry name" value="GerE"/>
    <property type="match status" value="1"/>
</dbReference>
<dbReference type="InterPro" id="IPR001789">
    <property type="entry name" value="Sig_transdc_resp-reg_receiver"/>
</dbReference>
<gene>
    <name evidence="6" type="ORF">EKH80_10170</name>
</gene>
<evidence type="ECO:0000256" key="2">
    <source>
        <dbReference type="ARBA" id="ARBA00023125"/>
    </source>
</evidence>
<keyword evidence="1 3" id="KW-0597">Phosphoprotein</keyword>
<organism evidence="6 7">
    <name type="scientific">Dyella choica</name>
    <dbReference type="NCBI Taxonomy" id="1927959"/>
    <lineage>
        <taxon>Bacteria</taxon>
        <taxon>Pseudomonadati</taxon>
        <taxon>Pseudomonadota</taxon>
        <taxon>Gammaproteobacteria</taxon>
        <taxon>Lysobacterales</taxon>
        <taxon>Rhodanobacteraceae</taxon>
        <taxon>Dyella</taxon>
    </lineage>
</organism>
<protein>
    <submittedName>
        <fullName evidence="6">Response regulator</fullName>
    </submittedName>
</protein>
<sequence length="426" mass="46875">MVTQVRNCPLPLGFASSAWAVREPPAFYGAHAAPGQSSARILVVDGRLQSRFVLVERLKALGVAPLAIDDGVAALQAIALRAPALILTNCHMPGMDGYEIARRIRHWEAEQGMLRIPIIALCATANAAQWQKCMDSGMDGLLKKPSRARELQAVLQLWVEQLRPPVQVEPFLPPPVTRQAYRYPFAEDIRTFEQAMEIQDRVQTARLRVMLLDDHEIMRRGLELLLKQEYSLEVVGSFRASRELFAALKEVSADVIVSDYALGSTDVDGLRLIRALKRRYPRTRILVMSSHHHSGTAASAIRAGAHGFIGKSQDPSDLLLAIRTIAAGRTYLCRELAQTTGSPVSFGPGAGDESLGHSKLSPQEREVLRCLLDGMSVTAIAAKFSRAVTTISAQKHAAFRKLGIRSNSELFKTRYLRDEPSASGRP</sequence>
<dbReference type="PANTHER" id="PTHR43214">
    <property type="entry name" value="TWO-COMPONENT RESPONSE REGULATOR"/>
    <property type="match status" value="1"/>
</dbReference>
<dbReference type="SMART" id="SM00448">
    <property type="entry name" value="REC"/>
    <property type="match status" value="2"/>
</dbReference>
<evidence type="ECO:0000259" key="4">
    <source>
        <dbReference type="PROSITE" id="PS50043"/>
    </source>
</evidence>
<proteinExistence type="predicted"/>